<dbReference type="PRINTS" id="PR00419">
    <property type="entry name" value="ADXRDTASE"/>
</dbReference>
<reference evidence="2 3" key="1">
    <citation type="journal article" date="2019" name="Nat. Commun.">
        <title>The antimicrobial potential of Streptomyces from insect microbiomes.</title>
        <authorList>
            <person name="Chevrette M.G."/>
            <person name="Carlson C.M."/>
            <person name="Ortega H.E."/>
            <person name="Thomas C."/>
            <person name="Ananiev G.E."/>
            <person name="Barns K.J."/>
            <person name="Book A.J."/>
            <person name="Cagnazzo J."/>
            <person name="Carlos C."/>
            <person name="Flanigan W."/>
            <person name="Grubbs K.J."/>
            <person name="Horn H.A."/>
            <person name="Hoffmann F.M."/>
            <person name="Klassen J.L."/>
            <person name="Knack J.J."/>
            <person name="Lewin G.R."/>
            <person name="McDonald B.R."/>
            <person name="Muller L."/>
            <person name="Melo W.G.P."/>
            <person name="Pinto-Tomas A.A."/>
            <person name="Schmitz A."/>
            <person name="Wendt-Pienkowski E."/>
            <person name="Wildman S."/>
            <person name="Zhao M."/>
            <person name="Zhang F."/>
            <person name="Bugni T.S."/>
            <person name="Andes D.R."/>
            <person name="Pupo M.T."/>
            <person name="Currie C.R."/>
        </authorList>
    </citation>
    <scope>NUCLEOTIDE SEQUENCE [LARGE SCALE GENOMIC DNA]</scope>
    <source>
        <strain evidence="2 3">SID5840</strain>
    </source>
</reference>
<protein>
    <submittedName>
        <fullName evidence="2">NAD(P)-binding protein</fullName>
    </submittedName>
</protein>
<dbReference type="SUPFAM" id="SSF54373">
    <property type="entry name" value="FAD-linked reductases, C-terminal domain"/>
    <property type="match status" value="1"/>
</dbReference>
<evidence type="ECO:0000259" key="1">
    <source>
        <dbReference type="Pfam" id="PF01593"/>
    </source>
</evidence>
<dbReference type="EMBL" id="WWHY01000001">
    <property type="protein sequence ID" value="MYR34889.1"/>
    <property type="molecule type" value="Genomic_DNA"/>
</dbReference>
<sequence length="449" mass="47360">MTGPIDVAVVGAGPAGLATAHALTAAGRSVRVLEAAEAVGGRMRTLRVDGHLVDTGAEMIPSANAYPATWRLIRELGLDADPSAIPRVRGALSVWWAGRARRNAGRPLGLLTGMGLAPAARLDLARLLGRLGGADLDPEHPERGDLTDLSVADLLESAHPQVRERLLGPLASGFFGWPLERAAAAPFAAHLVASGSTAHWRTYRDGMDTLPRALADRLDVRTDHPVTRVVEEADGVRLESPRGDLTAGAVVLAVPAPIAMELYPGIGGVERSYLEACEYAPMLRLSLFLDTPMAPRGRGRGFAVLVSDDPLLSVVTVDHDKHPGRAPRGRGLLSLVASPRGARELAEAPDHEVARRLTESAERLLPGLGGHVRGAVAHRFRHGLPLPGPKALAARSAFVARPPAAVDYAGDWISLRPCSEGAVASATTATERVTAFLAAAREPIRIEET</sequence>
<dbReference type="InterPro" id="IPR050464">
    <property type="entry name" value="Zeta_carotene_desat/Oxidored"/>
</dbReference>
<organism evidence="2 3">
    <name type="scientific">Nocardiopsis alba</name>
    <dbReference type="NCBI Taxonomy" id="53437"/>
    <lineage>
        <taxon>Bacteria</taxon>
        <taxon>Bacillati</taxon>
        <taxon>Actinomycetota</taxon>
        <taxon>Actinomycetes</taxon>
        <taxon>Streptosporangiales</taxon>
        <taxon>Nocardiopsidaceae</taxon>
        <taxon>Nocardiopsis</taxon>
    </lineage>
</organism>
<dbReference type="PANTHER" id="PTHR42923">
    <property type="entry name" value="PROTOPORPHYRINOGEN OXIDASE"/>
    <property type="match status" value="1"/>
</dbReference>
<dbReference type="AlphaFoldDB" id="A0A7K2IY61"/>
<dbReference type="RefSeq" id="WP_161111764.1">
    <property type="nucleotide sequence ID" value="NZ_WWHY01000001.1"/>
</dbReference>
<name>A0A7K2IY61_9ACTN</name>
<dbReference type="InterPro" id="IPR002937">
    <property type="entry name" value="Amino_oxidase"/>
</dbReference>
<evidence type="ECO:0000313" key="3">
    <source>
        <dbReference type="Proteomes" id="UP000467124"/>
    </source>
</evidence>
<dbReference type="GO" id="GO:0016491">
    <property type="term" value="F:oxidoreductase activity"/>
    <property type="evidence" value="ECO:0007669"/>
    <property type="project" value="InterPro"/>
</dbReference>
<dbReference type="Proteomes" id="UP000467124">
    <property type="component" value="Unassembled WGS sequence"/>
</dbReference>
<dbReference type="InterPro" id="IPR036188">
    <property type="entry name" value="FAD/NAD-bd_sf"/>
</dbReference>
<feature type="domain" description="Amine oxidase" evidence="1">
    <location>
        <begin position="15"/>
        <end position="433"/>
    </location>
</feature>
<dbReference type="Gene3D" id="3.50.50.60">
    <property type="entry name" value="FAD/NAD(P)-binding domain"/>
    <property type="match status" value="1"/>
</dbReference>
<proteinExistence type="predicted"/>
<evidence type="ECO:0000313" key="2">
    <source>
        <dbReference type="EMBL" id="MYR34889.1"/>
    </source>
</evidence>
<comment type="caution">
    <text evidence="2">The sequence shown here is derived from an EMBL/GenBank/DDBJ whole genome shotgun (WGS) entry which is preliminary data.</text>
</comment>
<dbReference type="SUPFAM" id="SSF51905">
    <property type="entry name" value="FAD/NAD(P)-binding domain"/>
    <property type="match status" value="1"/>
</dbReference>
<dbReference type="Gene3D" id="3.90.660.20">
    <property type="entry name" value="Protoporphyrinogen oxidase, mitochondrial, domain 2"/>
    <property type="match status" value="1"/>
</dbReference>
<dbReference type="Gene3D" id="1.10.3110.10">
    <property type="entry name" value="protoporphyrinogen ix oxidase, domain 3"/>
    <property type="match status" value="1"/>
</dbReference>
<dbReference type="Pfam" id="PF01593">
    <property type="entry name" value="Amino_oxidase"/>
    <property type="match status" value="1"/>
</dbReference>
<gene>
    <name evidence="2" type="ORF">GTW20_22175</name>
</gene>
<accession>A0A7K2IY61</accession>